<name>A0A168Y638_9PROT</name>
<dbReference type="AlphaFoldDB" id="A0A168Y638"/>
<accession>A0A168Y638</accession>
<dbReference type="OrthoDB" id="9810270at2"/>
<dbReference type="GO" id="GO:0005886">
    <property type="term" value="C:plasma membrane"/>
    <property type="evidence" value="ECO:0007669"/>
    <property type="project" value="TreeGrafter"/>
</dbReference>
<dbReference type="EMBL" id="CP015285">
    <property type="protein sequence ID" value="ANC91781.1"/>
    <property type="molecule type" value="Genomic_DNA"/>
</dbReference>
<dbReference type="InterPro" id="IPR051311">
    <property type="entry name" value="DedA_domain"/>
</dbReference>
<feature type="domain" description="VTT" evidence="2">
    <location>
        <begin position="53"/>
        <end position="154"/>
    </location>
</feature>
<dbReference type="Proteomes" id="UP000077405">
    <property type="component" value="Chromosome"/>
</dbReference>
<dbReference type="RefSeq" id="WP_063634875.1">
    <property type="nucleotide sequence ID" value="NZ_CP015285.1"/>
</dbReference>
<dbReference type="PANTHER" id="PTHR42709">
    <property type="entry name" value="ALKALINE PHOSPHATASE LIKE PROTEIN"/>
    <property type="match status" value="1"/>
</dbReference>
<evidence type="ECO:0000256" key="1">
    <source>
        <dbReference type="SAM" id="Phobius"/>
    </source>
</evidence>
<dbReference type="PANTHER" id="PTHR42709:SF11">
    <property type="entry name" value="DEDA FAMILY PROTEIN"/>
    <property type="match status" value="1"/>
</dbReference>
<keyword evidence="1" id="KW-1133">Transmembrane helix</keyword>
<evidence type="ECO:0000259" key="2">
    <source>
        <dbReference type="Pfam" id="PF09335"/>
    </source>
</evidence>
<organism evidence="3 4">
    <name type="scientific">Azospirillum humicireducens</name>
    <dbReference type="NCBI Taxonomy" id="1226968"/>
    <lineage>
        <taxon>Bacteria</taxon>
        <taxon>Pseudomonadati</taxon>
        <taxon>Pseudomonadota</taxon>
        <taxon>Alphaproteobacteria</taxon>
        <taxon>Rhodospirillales</taxon>
        <taxon>Azospirillaceae</taxon>
        <taxon>Azospirillum</taxon>
    </lineage>
</organism>
<sequence length="192" mass="22033">MLRSLYTRLQRLSARDDAVWWMSAISFAESSFFPLPPDVMLVPMCLEKRNKLWFYTNICALASLLGGLLGYALGFYLFESVGRMIIDFYNAQESFQHFQEMFAEFGPWFLILKGVTPIPYKLLTITAGFAHLDLTVFILCSIVARFSRFYMIAILLHFYGPQVQQIIEKRLMLVATVLLVVVVGGLLSFKFV</sequence>
<evidence type="ECO:0000313" key="4">
    <source>
        <dbReference type="Proteomes" id="UP000077405"/>
    </source>
</evidence>
<keyword evidence="1" id="KW-0812">Transmembrane</keyword>
<proteinExistence type="predicted"/>
<protein>
    <submittedName>
        <fullName evidence="3">DedA family protein</fullName>
    </submittedName>
</protein>
<keyword evidence="4" id="KW-1185">Reference proteome</keyword>
<dbReference type="KEGG" id="ahu:A6A40_07580"/>
<reference evidence="3 4" key="1">
    <citation type="journal article" date="2013" name="Int. J. Syst. Evol. Microbiol.">
        <title>Azospirillum humicireducens sp. nov., a nitrogen-fixing bacterium isolated from a microbial fuel cell.</title>
        <authorList>
            <person name="Zhou S."/>
            <person name="Han L."/>
            <person name="Wang Y."/>
            <person name="Yang G."/>
            <person name="Zhuang L."/>
            <person name="Hu P."/>
        </authorList>
    </citation>
    <scope>NUCLEOTIDE SEQUENCE [LARGE SCALE GENOMIC DNA]</scope>
    <source>
        <strain evidence="3 4">SgZ-5</strain>
    </source>
</reference>
<feature type="transmembrane region" description="Helical" evidence="1">
    <location>
        <begin position="54"/>
        <end position="78"/>
    </location>
</feature>
<feature type="transmembrane region" description="Helical" evidence="1">
    <location>
        <begin position="171"/>
        <end position="189"/>
    </location>
</feature>
<dbReference type="InterPro" id="IPR032816">
    <property type="entry name" value="VTT_dom"/>
</dbReference>
<gene>
    <name evidence="3" type="ORF">A6A40_07580</name>
</gene>
<keyword evidence="1" id="KW-0472">Membrane</keyword>
<evidence type="ECO:0000313" key="3">
    <source>
        <dbReference type="EMBL" id="ANC91781.1"/>
    </source>
</evidence>
<dbReference type="Pfam" id="PF09335">
    <property type="entry name" value="VTT_dom"/>
    <property type="match status" value="1"/>
</dbReference>